<dbReference type="SMART" id="SM00850">
    <property type="entry name" value="LytTR"/>
    <property type="match status" value="1"/>
</dbReference>
<dbReference type="Proteomes" id="UP000008461">
    <property type="component" value="Chromosome"/>
</dbReference>
<dbReference type="PROSITE" id="PS50930">
    <property type="entry name" value="HTH_LYTTR"/>
    <property type="match status" value="1"/>
</dbReference>
<proteinExistence type="predicted"/>
<dbReference type="SUPFAM" id="SSF52172">
    <property type="entry name" value="CheY-like"/>
    <property type="match status" value="1"/>
</dbReference>
<dbReference type="Gene3D" id="3.40.50.2300">
    <property type="match status" value="1"/>
</dbReference>
<dbReference type="InterPro" id="IPR011006">
    <property type="entry name" value="CheY-like_superfamily"/>
</dbReference>
<dbReference type="InterPro" id="IPR007492">
    <property type="entry name" value="LytTR_DNA-bd_dom"/>
</dbReference>
<dbReference type="RefSeq" id="WP_013766910.1">
    <property type="nucleotide sequence ID" value="NC_015510.1"/>
</dbReference>
<reference evidence="4 5" key="1">
    <citation type="journal article" date="2011" name="Stand. Genomic Sci.">
        <title>Complete genome sequence of Haliscomenobacter hydrossis type strain (O).</title>
        <authorList>
            <consortium name="US DOE Joint Genome Institute (JGI-PGF)"/>
            <person name="Daligault H."/>
            <person name="Lapidus A."/>
            <person name="Zeytun A."/>
            <person name="Nolan M."/>
            <person name="Lucas S."/>
            <person name="Del Rio T.G."/>
            <person name="Tice H."/>
            <person name="Cheng J.F."/>
            <person name="Tapia R."/>
            <person name="Han C."/>
            <person name="Goodwin L."/>
            <person name="Pitluck S."/>
            <person name="Liolios K."/>
            <person name="Pagani I."/>
            <person name="Ivanova N."/>
            <person name="Huntemann M."/>
            <person name="Mavromatis K."/>
            <person name="Mikhailova N."/>
            <person name="Pati A."/>
            <person name="Chen A."/>
            <person name="Palaniappan K."/>
            <person name="Land M."/>
            <person name="Hauser L."/>
            <person name="Brambilla E.M."/>
            <person name="Rohde M."/>
            <person name="Verbarg S."/>
            <person name="Goker M."/>
            <person name="Bristow J."/>
            <person name="Eisen J.A."/>
            <person name="Markowitz V."/>
            <person name="Hugenholtz P."/>
            <person name="Kyrpides N.C."/>
            <person name="Klenk H.P."/>
            <person name="Woyke T."/>
        </authorList>
    </citation>
    <scope>NUCLEOTIDE SEQUENCE [LARGE SCALE GENOMIC DNA]</scope>
    <source>
        <strain evidence="5">ATCC 27775 / DSM 1100 / LMG 10767 / O</strain>
    </source>
</reference>
<dbReference type="Pfam" id="PF04397">
    <property type="entry name" value="LytTR"/>
    <property type="match status" value="1"/>
</dbReference>
<accession>F4KTF8</accession>
<dbReference type="PROSITE" id="PS50110">
    <property type="entry name" value="RESPONSE_REGULATORY"/>
    <property type="match status" value="1"/>
</dbReference>
<dbReference type="OrthoDB" id="2168082at2"/>
<dbReference type="GO" id="GO:0003677">
    <property type="term" value="F:DNA binding"/>
    <property type="evidence" value="ECO:0007669"/>
    <property type="project" value="InterPro"/>
</dbReference>
<dbReference type="PANTHER" id="PTHR37299">
    <property type="entry name" value="TRANSCRIPTIONAL REGULATOR-RELATED"/>
    <property type="match status" value="1"/>
</dbReference>
<evidence type="ECO:0000256" key="1">
    <source>
        <dbReference type="PROSITE-ProRule" id="PRU00169"/>
    </source>
</evidence>
<dbReference type="InterPro" id="IPR001789">
    <property type="entry name" value="Sig_transdc_resp-reg_receiver"/>
</dbReference>
<name>F4KTF8_HALH1</name>
<dbReference type="eggNOG" id="COG3279">
    <property type="taxonomic scope" value="Bacteria"/>
</dbReference>
<dbReference type="HOGENOM" id="CLU_000445_14_1_10"/>
<organism evidence="4 5">
    <name type="scientific">Haliscomenobacter hydrossis (strain ATCC 27775 / DSM 1100 / LMG 10767 / O)</name>
    <dbReference type="NCBI Taxonomy" id="760192"/>
    <lineage>
        <taxon>Bacteria</taxon>
        <taxon>Pseudomonadati</taxon>
        <taxon>Bacteroidota</taxon>
        <taxon>Saprospiria</taxon>
        <taxon>Saprospirales</taxon>
        <taxon>Haliscomenobacteraceae</taxon>
        <taxon>Haliscomenobacter</taxon>
    </lineage>
</organism>
<dbReference type="Gene3D" id="2.40.50.1020">
    <property type="entry name" value="LytTr DNA-binding domain"/>
    <property type="match status" value="1"/>
</dbReference>
<sequence length="255" mass="29486">MIKAIIVEDEIKGRNNLKNLLKQHCEQVEIIGEAGTNSEALVLLSDETIEPDVAFLDISLPDGLIFQMLSQLENLDFEIIFVTAYEEYAIKACEYSSIGYILKPIDPDALKEAVSRIRIRTKNQMDKRLEIFSAYYNNPNAFSKMSISAVDGIYFVNIKDIVRFEAEDNYTHIYLNGGERITASRTIKSYEDLLAPFNFYRVHKRHVINLNYMRKFVKGEGGFVIMDDNIKIEVSRRRRPAFMEQLRRLQEGPVQ</sequence>
<dbReference type="KEGG" id="hhy:Halhy_4532"/>
<feature type="modified residue" description="4-aspartylphosphate" evidence="1">
    <location>
        <position position="57"/>
    </location>
</feature>
<keyword evidence="5" id="KW-1185">Reference proteome</keyword>
<dbReference type="EMBL" id="CP002691">
    <property type="protein sequence ID" value="AEE52372.1"/>
    <property type="molecule type" value="Genomic_DNA"/>
</dbReference>
<dbReference type="AlphaFoldDB" id="F4KTF8"/>
<dbReference type="STRING" id="760192.Halhy_4532"/>
<reference key="2">
    <citation type="submission" date="2011-04" db="EMBL/GenBank/DDBJ databases">
        <title>Complete sequence of chromosome of Haliscomenobacter hydrossis DSM 1100.</title>
        <authorList>
            <consortium name="US DOE Joint Genome Institute (JGI-PGF)"/>
            <person name="Lucas S."/>
            <person name="Han J."/>
            <person name="Lapidus A."/>
            <person name="Bruce D."/>
            <person name="Goodwin L."/>
            <person name="Pitluck S."/>
            <person name="Peters L."/>
            <person name="Kyrpides N."/>
            <person name="Mavromatis K."/>
            <person name="Ivanova N."/>
            <person name="Ovchinnikova G."/>
            <person name="Pagani I."/>
            <person name="Daligault H."/>
            <person name="Detter J.C."/>
            <person name="Han C."/>
            <person name="Land M."/>
            <person name="Hauser L."/>
            <person name="Markowitz V."/>
            <person name="Cheng J.-F."/>
            <person name="Hugenholtz P."/>
            <person name="Woyke T."/>
            <person name="Wu D."/>
            <person name="Verbarg S."/>
            <person name="Frueling A."/>
            <person name="Brambilla E."/>
            <person name="Klenk H.-P."/>
            <person name="Eisen J.A."/>
        </authorList>
    </citation>
    <scope>NUCLEOTIDE SEQUENCE</scope>
    <source>
        <strain>DSM 1100</strain>
    </source>
</reference>
<dbReference type="GO" id="GO:0000156">
    <property type="term" value="F:phosphorelay response regulator activity"/>
    <property type="evidence" value="ECO:0007669"/>
    <property type="project" value="InterPro"/>
</dbReference>
<evidence type="ECO:0000259" key="2">
    <source>
        <dbReference type="PROSITE" id="PS50110"/>
    </source>
</evidence>
<evidence type="ECO:0000259" key="3">
    <source>
        <dbReference type="PROSITE" id="PS50930"/>
    </source>
</evidence>
<dbReference type="PANTHER" id="PTHR37299:SF1">
    <property type="entry name" value="STAGE 0 SPORULATION PROTEIN A HOMOLOG"/>
    <property type="match status" value="1"/>
</dbReference>
<feature type="domain" description="HTH LytTR-type" evidence="3">
    <location>
        <begin position="145"/>
        <end position="248"/>
    </location>
</feature>
<evidence type="ECO:0000313" key="4">
    <source>
        <dbReference type="EMBL" id="AEE52372.1"/>
    </source>
</evidence>
<dbReference type="SMART" id="SM00448">
    <property type="entry name" value="REC"/>
    <property type="match status" value="1"/>
</dbReference>
<feature type="domain" description="Response regulatory" evidence="2">
    <location>
        <begin position="3"/>
        <end position="118"/>
    </location>
</feature>
<protein>
    <submittedName>
        <fullName evidence="4">Two component transcriptional regulator, LytTR family</fullName>
    </submittedName>
</protein>
<gene>
    <name evidence="4" type="ordered locus">Halhy_4532</name>
</gene>
<keyword evidence="1" id="KW-0597">Phosphoprotein</keyword>
<evidence type="ECO:0000313" key="5">
    <source>
        <dbReference type="Proteomes" id="UP000008461"/>
    </source>
</evidence>
<dbReference type="Pfam" id="PF00072">
    <property type="entry name" value="Response_reg"/>
    <property type="match status" value="1"/>
</dbReference>
<dbReference type="InterPro" id="IPR046947">
    <property type="entry name" value="LytR-like"/>
</dbReference>